<dbReference type="Proteomes" id="UP000077755">
    <property type="component" value="Chromosome 1"/>
</dbReference>
<dbReference type="PANTHER" id="PTHR31672">
    <property type="entry name" value="BNACNNG10540D PROTEIN"/>
    <property type="match status" value="1"/>
</dbReference>
<gene>
    <name evidence="1" type="ORF">DCAR_0100367</name>
</gene>
<dbReference type="Pfam" id="PF07734">
    <property type="entry name" value="FBA_1"/>
    <property type="match status" value="1"/>
</dbReference>
<dbReference type="InterPro" id="IPR011043">
    <property type="entry name" value="Gal_Oxase/kelch_b-propeller"/>
</dbReference>
<dbReference type="Gene3D" id="1.20.1280.50">
    <property type="match status" value="1"/>
</dbReference>
<reference evidence="1" key="1">
    <citation type="journal article" date="2016" name="Nat. Genet.">
        <title>A high-quality carrot genome assembly provides new insights into carotenoid accumulation and asterid genome evolution.</title>
        <authorList>
            <person name="Iorizzo M."/>
            <person name="Ellison S."/>
            <person name="Senalik D."/>
            <person name="Zeng P."/>
            <person name="Satapoomin P."/>
            <person name="Huang J."/>
            <person name="Bowman M."/>
            <person name="Iovene M."/>
            <person name="Sanseverino W."/>
            <person name="Cavagnaro P."/>
            <person name="Yildiz M."/>
            <person name="Macko-Podgorni A."/>
            <person name="Moranska E."/>
            <person name="Grzebelus E."/>
            <person name="Grzebelus D."/>
            <person name="Ashrafi H."/>
            <person name="Zheng Z."/>
            <person name="Cheng S."/>
            <person name="Spooner D."/>
            <person name="Van Deynze A."/>
            <person name="Simon P."/>
        </authorList>
    </citation>
    <scope>NUCLEOTIDE SEQUENCE</scope>
    <source>
        <tissue evidence="1">Leaf</tissue>
    </source>
</reference>
<accession>A0A166FLT1</accession>
<dbReference type="SUPFAM" id="SSF50965">
    <property type="entry name" value="Galactose oxidase, central domain"/>
    <property type="match status" value="1"/>
</dbReference>
<dbReference type="AlphaFoldDB" id="A0A166FLT1"/>
<dbReference type="InterPro" id="IPR036047">
    <property type="entry name" value="F-box-like_dom_sf"/>
</dbReference>
<sequence length="458" mass="52370">MTSTRHPPRFHHTNITHLPDHLISDILARLPTISLFTSKFVCTLWYHLTSKDPHFPKLHFSKPHLEMLAQSKEESALASVNWVHPEFDVFRGFGKQAHLKPRLQLPYTNCGLVSSCNGIVLCLHRQRYCDLGIICNPLSGEYALLPRCLKGVEKYERLEIDEEYDDYVIDSGYVSDHFNVYGFGYCGGSNCFKVLRIFSSVSSPKWMDSGSAMVLDVGSDSWRRIGDSPFCPSVGSVPVLVNGVLHWVCDVNNCPRFVVWFDFESERFGEFGPPFGILKKFQKRKYRMTLGILEGCLTLCDVLRTGKFDIWVMKKYGDLESWSKDFAVDTMVVDMFLQGRYRPMQVLSTGELLLFSLGNSRTYPKLVCYDPDDHEVRMLKLLCFARFELYHHSPTFISLKDLIPGDNLNVLNVKQGLATDGKWKSEAPYWIGNGGTWPGLFLLEHCVASVDNYRRLPD</sequence>
<proteinExistence type="predicted"/>
<dbReference type="Pfam" id="PF00646">
    <property type="entry name" value="F-box"/>
    <property type="match status" value="1"/>
</dbReference>
<organism evidence="1 2">
    <name type="scientific">Daucus carota subsp. sativus</name>
    <name type="common">Carrot</name>
    <dbReference type="NCBI Taxonomy" id="79200"/>
    <lineage>
        <taxon>Eukaryota</taxon>
        <taxon>Viridiplantae</taxon>
        <taxon>Streptophyta</taxon>
        <taxon>Embryophyta</taxon>
        <taxon>Tracheophyta</taxon>
        <taxon>Spermatophyta</taxon>
        <taxon>Magnoliopsida</taxon>
        <taxon>eudicotyledons</taxon>
        <taxon>Gunneridae</taxon>
        <taxon>Pentapetalae</taxon>
        <taxon>asterids</taxon>
        <taxon>campanulids</taxon>
        <taxon>Apiales</taxon>
        <taxon>Apiaceae</taxon>
        <taxon>Apioideae</taxon>
        <taxon>Scandiceae</taxon>
        <taxon>Daucinae</taxon>
        <taxon>Daucus</taxon>
        <taxon>Daucus sect. Daucus</taxon>
    </lineage>
</organism>
<dbReference type="InterPro" id="IPR050796">
    <property type="entry name" value="SCF_F-box_component"/>
</dbReference>
<dbReference type="PROSITE" id="PS50181">
    <property type="entry name" value="FBOX"/>
    <property type="match status" value="1"/>
</dbReference>
<dbReference type="Gramene" id="KZN07924">
    <property type="protein sequence ID" value="KZN07924"/>
    <property type="gene ID" value="DCAR_000593"/>
</dbReference>
<evidence type="ECO:0000313" key="1">
    <source>
        <dbReference type="EMBL" id="WOG81222.1"/>
    </source>
</evidence>
<dbReference type="InterPro" id="IPR006527">
    <property type="entry name" value="F-box-assoc_dom_typ1"/>
</dbReference>
<dbReference type="PANTHER" id="PTHR31672:SF13">
    <property type="entry name" value="F-BOX PROTEIN CPR30-LIKE"/>
    <property type="match status" value="1"/>
</dbReference>
<keyword evidence="2" id="KW-1185">Reference proteome</keyword>
<dbReference type="OMA" id="GGLLMFN"/>
<evidence type="ECO:0000313" key="2">
    <source>
        <dbReference type="Proteomes" id="UP000077755"/>
    </source>
</evidence>
<dbReference type="InterPro" id="IPR001810">
    <property type="entry name" value="F-box_dom"/>
</dbReference>
<reference evidence="1" key="2">
    <citation type="submission" date="2022-03" db="EMBL/GenBank/DDBJ databases">
        <title>Draft title - Genomic analysis of global carrot germplasm unveils the trajectory of domestication and the origin of high carotenoid orange carrot.</title>
        <authorList>
            <person name="Iorizzo M."/>
            <person name="Ellison S."/>
            <person name="Senalik D."/>
            <person name="Macko-Podgorni A."/>
            <person name="Grzebelus D."/>
            <person name="Bostan H."/>
            <person name="Rolling W."/>
            <person name="Curaba J."/>
            <person name="Simon P."/>
        </authorList>
    </citation>
    <scope>NUCLEOTIDE SEQUENCE</scope>
    <source>
        <tissue evidence="1">Leaf</tissue>
    </source>
</reference>
<dbReference type="NCBIfam" id="TIGR01640">
    <property type="entry name" value="F_box_assoc_1"/>
    <property type="match status" value="1"/>
</dbReference>
<protein>
    <submittedName>
        <fullName evidence="1">Uncharacterized protein</fullName>
    </submittedName>
</protein>
<dbReference type="SUPFAM" id="SSF81383">
    <property type="entry name" value="F-box domain"/>
    <property type="match status" value="1"/>
</dbReference>
<name>A0A166FLT1_DAUCS</name>
<dbReference type="EMBL" id="CP093343">
    <property type="protein sequence ID" value="WOG81222.1"/>
    <property type="molecule type" value="Genomic_DNA"/>
</dbReference>
<dbReference type="SMART" id="SM00256">
    <property type="entry name" value="FBOX"/>
    <property type="match status" value="1"/>
</dbReference>
<dbReference type="InterPro" id="IPR017451">
    <property type="entry name" value="F-box-assoc_interact_dom"/>
</dbReference>